<evidence type="ECO:0000313" key="2">
    <source>
        <dbReference type="Proteomes" id="UP000509478"/>
    </source>
</evidence>
<dbReference type="OrthoDB" id="372635at2157"/>
<dbReference type="AlphaFoldDB" id="A0A7D5R5G3"/>
<keyword evidence="2" id="KW-1185">Reference proteome</keyword>
<dbReference type="Proteomes" id="UP000509478">
    <property type="component" value="Chromosome"/>
</dbReference>
<evidence type="ECO:0008006" key="3">
    <source>
        <dbReference type="Google" id="ProtNLM"/>
    </source>
</evidence>
<dbReference type="KEGG" id="nue:C5F50_02985"/>
<gene>
    <name evidence="1" type="ORF">C5F50_02985</name>
</gene>
<dbReference type="RefSeq" id="WP_179372224.1">
    <property type="nucleotide sequence ID" value="NZ_CP026995.1"/>
</dbReference>
<sequence>MKFQFSANDKEWHQTILNTFENILNMKIQPVLVYDRKHFSNYLYKNSTKPNAVWAECIKECGTIWLNPHLANEPKVETVNTLYHECLHIKYPKKSEYEIRQLSDKMVPVSKSLTSKKKKFDITHVH</sequence>
<accession>A0A7D5R5G3</accession>
<dbReference type="EMBL" id="CP026995">
    <property type="protein sequence ID" value="QLH06157.1"/>
    <property type="molecule type" value="Genomic_DNA"/>
</dbReference>
<evidence type="ECO:0000313" key="1">
    <source>
        <dbReference type="EMBL" id="QLH06157.1"/>
    </source>
</evidence>
<dbReference type="GeneID" id="56066998"/>
<reference evidence="1 2" key="1">
    <citation type="submission" date="2018-02" db="EMBL/GenBank/DDBJ databases">
        <title>Complete genome of Nitrosopumilus ureaphilus PS0.</title>
        <authorList>
            <person name="Qin W."/>
            <person name="Zheng Y."/>
            <person name="Stahl D.A."/>
        </authorList>
    </citation>
    <scope>NUCLEOTIDE SEQUENCE [LARGE SCALE GENOMIC DNA]</scope>
    <source>
        <strain evidence="1 2">PS0</strain>
    </source>
</reference>
<organism evidence="1 2">
    <name type="scientific">Nitrosopumilus ureiphilus</name>
    <dbReference type="NCBI Taxonomy" id="1470067"/>
    <lineage>
        <taxon>Archaea</taxon>
        <taxon>Nitrososphaerota</taxon>
        <taxon>Nitrososphaeria</taxon>
        <taxon>Nitrosopumilales</taxon>
        <taxon>Nitrosopumilaceae</taxon>
        <taxon>Nitrosopumilus</taxon>
    </lineage>
</organism>
<proteinExistence type="predicted"/>
<name>A0A7D5R5G3_9ARCH</name>
<protein>
    <recommendedName>
        <fullName evidence="3">SprT-like domain-containing protein</fullName>
    </recommendedName>
</protein>